<gene>
    <name evidence="2" type="ORF">CTJ08_04330</name>
</gene>
<name>A0AAE5QZQ2_STAEP</name>
<protein>
    <recommendedName>
        <fullName evidence="4">Nitrogen regulation protein NIFR3</fullName>
    </recommendedName>
</protein>
<evidence type="ECO:0000313" key="2">
    <source>
        <dbReference type="EMBL" id="PIH10692.1"/>
    </source>
</evidence>
<feature type="compositionally biased region" description="Polar residues" evidence="1">
    <location>
        <begin position="27"/>
        <end position="37"/>
    </location>
</feature>
<sequence length="121" mass="14243">MGSGPQHRKFQREILQTKQVGVGAPTQRISTRNSTDKASWGRGPNTENFNEKFYRQGKLGLGPQHKEFQREILRTKQVGVKYINRFNSKLSFFIFCENQIKLYLQILVYFDMMNRNIKNNL</sequence>
<evidence type="ECO:0000313" key="3">
    <source>
        <dbReference type="Proteomes" id="UP000228502"/>
    </source>
</evidence>
<organism evidence="2 3">
    <name type="scientific">Staphylococcus epidermidis</name>
    <dbReference type="NCBI Taxonomy" id="1282"/>
    <lineage>
        <taxon>Bacteria</taxon>
        <taxon>Bacillati</taxon>
        <taxon>Bacillota</taxon>
        <taxon>Bacilli</taxon>
        <taxon>Bacillales</taxon>
        <taxon>Staphylococcaceae</taxon>
        <taxon>Staphylococcus</taxon>
    </lineage>
</organism>
<feature type="region of interest" description="Disordered" evidence="1">
    <location>
        <begin position="21"/>
        <end position="49"/>
    </location>
</feature>
<evidence type="ECO:0008006" key="4">
    <source>
        <dbReference type="Google" id="ProtNLM"/>
    </source>
</evidence>
<dbReference type="EMBL" id="PEJG01000004">
    <property type="protein sequence ID" value="PIH10692.1"/>
    <property type="molecule type" value="Genomic_DNA"/>
</dbReference>
<comment type="caution">
    <text evidence="2">The sequence shown here is derived from an EMBL/GenBank/DDBJ whole genome shotgun (WGS) entry which is preliminary data.</text>
</comment>
<accession>A0AAE5QZQ2</accession>
<reference evidence="2 3" key="1">
    <citation type="submission" date="2017-10" db="EMBL/GenBank/DDBJ databases">
        <title>genome sequences of Staph epi in chlorhexidine trial.</title>
        <authorList>
            <person name="Greninger A.L."/>
            <person name="Addetia A."/>
            <person name="Qin X."/>
            <person name="Zerr D."/>
        </authorList>
    </citation>
    <scope>NUCLEOTIDE SEQUENCE [LARGE SCALE GENOMIC DNA]</scope>
    <source>
        <strain evidence="2 3">SCH-17</strain>
    </source>
</reference>
<proteinExistence type="predicted"/>
<evidence type="ECO:0000256" key="1">
    <source>
        <dbReference type="SAM" id="MobiDB-lite"/>
    </source>
</evidence>
<dbReference type="Proteomes" id="UP000228502">
    <property type="component" value="Unassembled WGS sequence"/>
</dbReference>
<dbReference type="AlphaFoldDB" id="A0AAE5QZQ2"/>